<dbReference type="EMBL" id="KQ257455">
    <property type="protein sequence ID" value="KND01139.1"/>
    <property type="molecule type" value="Genomic_DNA"/>
</dbReference>
<dbReference type="STRING" id="645134.A0A0L0HJZ2"/>
<dbReference type="InParanoid" id="A0A0L0HJZ2"/>
<evidence type="ECO:0000313" key="1">
    <source>
        <dbReference type="EMBL" id="KND01139.1"/>
    </source>
</evidence>
<accession>A0A0L0HJZ2</accession>
<evidence type="ECO:0000313" key="2">
    <source>
        <dbReference type="Proteomes" id="UP000053201"/>
    </source>
</evidence>
<dbReference type="AlphaFoldDB" id="A0A0L0HJZ2"/>
<keyword evidence="2" id="KW-1185">Reference proteome</keyword>
<dbReference type="Proteomes" id="UP000053201">
    <property type="component" value="Unassembled WGS sequence"/>
</dbReference>
<sequence length="212" mass="24225">MVEMRFPDSTALCDPVRVASLAVSLLQSEAYQPLLLLSSKFVKDRHRLLDGSPFADPVELFQWQKDNARELLQLWDAAKDMPPDTPVYYRVWDCETVHACVPFARDRWSGRAGLVVLCRVENKWLFHNLLETPAGLEAYCQDWSKSMEEAVDAVGRQNESLVVKDVCDDEKEYWESYDLVMDDKPVDATQASGSDQVDSDDDYWAAYDKAMS</sequence>
<dbReference type="VEuPathDB" id="FungiDB:SPPG_04230"/>
<reference evidence="1 2" key="1">
    <citation type="submission" date="2009-08" db="EMBL/GenBank/DDBJ databases">
        <title>The Genome Sequence of Spizellomyces punctatus strain DAOM BR117.</title>
        <authorList>
            <consortium name="The Broad Institute Genome Sequencing Platform"/>
            <person name="Russ C."/>
            <person name="Cuomo C."/>
            <person name="Shea T."/>
            <person name="Young S.K."/>
            <person name="Zeng Q."/>
            <person name="Koehrsen M."/>
            <person name="Haas B."/>
            <person name="Borodovsky M."/>
            <person name="Guigo R."/>
            <person name="Alvarado L."/>
            <person name="Berlin A."/>
            <person name="Bochicchio J."/>
            <person name="Borenstein D."/>
            <person name="Chapman S."/>
            <person name="Chen Z."/>
            <person name="Engels R."/>
            <person name="Freedman E."/>
            <person name="Gellesch M."/>
            <person name="Goldberg J."/>
            <person name="Griggs A."/>
            <person name="Gujja S."/>
            <person name="Heiman D."/>
            <person name="Hepburn T."/>
            <person name="Howarth C."/>
            <person name="Jen D."/>
            <person name="Larson L."/>
            <person name="Lewis B."/>
            <person name="Mehta T."/>
            <person name="Park D."/>
            <person name="Pearson M."/>
            <person name="Roberts A."/>
            <person name="Saif S."/>
            <person name="Shenoy N."/>
            <person name="Sisk P."/>
            <person name="Stolte C."/>
            <person name="Sykes S."/>
            <person name="Thomson T."/>
            <person name="Walk T."/>
            <person name="White J."/>
            <person name="Yandava C."/>
            <person name="Burger G."/>
            <person name="Gray M.W."/>
            <person name="Holland P.W.H."/>
            <person name="King N."/>
            <person name="Lang F.B.F."/>
            <person name="Roger A.J."/>
            <person name="Ruiz-Trillo I."/>
            <person name="Lander E."/>
            <person name="Nusbaum C."/>
        </authorList>
    </citation>
    <scope>NUCLEOTIDE SEQUENCE [LARGE SCALE GENOMIC DNA]</scope>
    <source>
        <strain evidence="1 2">DAOM BR117</strain>
    </source>
</reference>
<gene>
    <name evidence="1" type="ORF">SPPG_04230</name>
</gene>
<dbReference type="OrthoDB" id="2105477at2759"/>
<dbReference type="GeneID" id="27687691"/>
<dbReference type="RefSeq" id="XP_016609178.1">
    <property type="nucleotide sequence ID" value="XM_016752473.1"/>
</dbReference>
<proteinExistence type="predicted"/>
<organism evidence="1 2">
    <name type="scientific">Spizellomyces punctatus (strain DAOM BR117)</name>
    <dbReference type="NCBI Taxonomy" id="645134"/>
    <lineage>
        <taxon>Eukaryota</taxon>
        <taxon>Fungi</taxon>
        <taxon>Fungi incertae sedis</taxon>
        <taxon>Chytridiomycota</taxon>
        <taxon>Chytridiomycota incertae sedis</taxon>
        <taxon>Chytridiomycetes</taxon>
        <taxon>Spizellomycetales</taxon>
        <taxon>Spizellomycetaceae</taxon>
        <taxon>Spizellomyces</taxon>
    </lineage>
</organism>
<protein>
    <submittedName>
        <fullName evidence="1">Uncharacterized protein</fullName>
    </submittedName>
</protein>
<name>A0A0L0HJZ2_SPIPD</name>